<dbReference type="HOGENOM" id="CLU_043819_0_0_1"/>
<dbReference type="GeneID" id="4704605"/>
<accession>A1CG23</accession>
<dbReference type="eggNOG" id="ENOG502S7RA">
    <property type="taxonomic scope" value="Eukaryota"/>
</dbReference>
<gene>
    <name evidence="2" type="ORF">ACLA_065370</name>
</gene>
<dbReference type="Proteomes" id="UP000006701">
    <property type="component" value="Unassembled WGS sequence"/>
</dbReference>
<keyword evidence="3" id="KW-1185">Reference proteome</keyword>
<dbReference type="EMBL" id="DS027053">
    <property type="protein sequence ID" value="EAW10903.1"/>
    <property type="molecule type" value="Genomic_DNA"/>
</dbReference>
<name>A1CG23_ASPCL</name>
<evidence type="ECO:0000256" key="1">
    <source>
        <dbReference type="SAM" id="MobiDB-lite"/>
    </source>
</evidence>
<dbReference type="OMA" id="VGATECQ"/>
<sequence length="355" mass="37795">MRLGSFPRSSGYEMSTFVPLPASNRSSFGIDHPINYEEESTAYNSQPSPYMFPNTQQGVLADYCGIAWNPKAWSSNLQVNKASSGALFTSQDTENSFATSSYPYLFSGQVAQSTDVPPVVPTIPCIPPDGQGADRTLPNPTGRDQLQIGLSCLTTASDTIHGLPMSPEYRFGNSLATRGPISSGSRPSVQLSSTGSLCGGSPVQTTRASQPSAQDMVFDYLPLTSAGSSSHLVSPGGAVPAYEPLEPSDDFRGSESRVARSFSRDSGRFISLMGCSSDVYGYSSSSEKIKNRSETSDTGSGATLMNGLPYTRPRHADSHTTIPFDLLTTDVLSDYRGPTEMHRPSVSALSNPGGF</sequence>
<organism evidence="2 3">
    <name type="scientific">Aspergillus clavatus (strain ATCC 1007 / CBS 513.65 / DSM 816 / NCTC 3887 / NRRL 1 / QM 1276 / 107)</name>
    <dbReference type="NCBI Taxonomy" id="344612"/>
    <lineage>
        <taxon>Eukaryota</taxon>
        <taxon>Fungi</taxon>
        <taxon>Dikarya</taxon>
        <taxon>Ascomycota</taxon>
        <taxon>Pezizomycotina</taxon>
        <taxon>Eurotiomycetes</taxon>
        <taxon>Eurotiomycetidae</taxon>
        <taxon>Eurotiales</taxon>
        <taxon>Aspergillaceae</taxon>
        <taxon>Aspergillus</taxon>
        <taxon>Aspergillus subgen. Fumigati</taxon>
    </lineage>
</organism>
<dbReference type="OrthoDB" id="5394557at2759"/>
<dbReference type="RefSeq" id="XP_001272329.1">
    <property type="nucleotide sequence ID" value="XM_001272328.1"/>
</dbReference>
<proteinExistence type="predicted"/>
<dbReference type="KEGG" id="act:ACLA_065370"/>
<protein>
    <submittedName>
        <fullName evidence="2">Streptococcal hemagglutinin protein, putative</fullName>
    </submittedName>
</protein>
<evidence type="ECO:0000313" key="3">
    <source>
        <dbReference type="Proteomes" id="UP000006701"/>
    </source>
</evidence>
<dbReference type="AlphaFoldDB" id="A1CG23"/>
<feature type="region of interest" description="Disordered" evidence="1">
    <location>
        <begin position="179"/>
        <end position="211"/>
    </location>
</feature>
<dbReference type="VEuPathDB" id="FungiDB:ACLA_065370"/>
<reference evidence="2 3" key="1">
    <citation type="journal article" date="2008" name="PLoS Genet.">
        <title>Genomic islands in the pathogenic filamentous fungus Aspergillus fumigatus.</title>
        <authorList>
            <person name="Fedorova N.D."/>
            <person name="Khaldi N."/>
            <person name="Joardar V.S."/>
            <person name="Maiti R."/>
            <person name="Amedeo P."/>
            <person name="Anderson M.J."/>
            <person name="Crabtree J."/>
            <person name="Silva J.C."/>
            <person name="Badger J.H."/>
            <person name="Albarraq A."/>
            <person name="Angiuoli S."/>
            <person name="Bussey H."/>
            <person name="Bowyer P."/>
            <person name="Cotty P.J."/>
            <person name="Dyer P.S."/>
            <person name="Egan A."/>
            <person name="Galens K."/>
            <person name="Fraser-Liggett C.M."/>
            <person name="Haas B.J."/>
            <person name="Inman J.M."/>
            <person name="Kent R."/>
            <person name="Lemieux S."/>
            <person name="Malavazi I."/>
            <person name="Orvis J."/>
            <person name="Roemer T."/>
            <person name="Ronning C.M."/>
            <person name="Sundaram J.P."/>
            <person name="Sutton G."/>
            <person name="Turner G."/>
            <person name="Venter J.C."/>
            <person name="White O.R."/>
            <person name="Whitty B.R."/>
            <person name="Youngman P."/>
            <person name="Wolfe K.H."/>
            <person name="Goldman G.H."/>
            <person name="Wortman J.R."/>
            <person name="Jiang B."/>
            <person name="Denning D.W."/>
            <person name="Nierman W.C."/>
        </authorList>
    </citation>
    <scope>NUCLEOTIDE SEQUENCE [LARGE SCALE GENOMIC DNA]</scope>
    <source>
        <strain evidence="3">ATCC 1007 / CBS 513.65 / DSM 816 / NCTC 3887 / NRRL 1</strain>
    </source>
</reference>
<evidence type="ECO:0000313" key="2">
    <source>
        <dbReference type="EMBL" id="EAW10903.1"/>
    </source>
</evidence>
<feature type="region of interest" description="Disordered" evidence="1">
    <location>
        <begin position="235"/>
        <end position="256"/>
    </location>
</feature>